<sequence>MPSEIITSSSPDNISREPALAFKRNPKISPPAPQQRKKGETNIKHNQKPSSQQLNLPPMPTKGSEMA</sequence>
<evidence type="ECO:0000256" key="1">
    <source>
        <dbReference type="SAM" id="MobiDB-lite"/>
    </source>
</evidence>
<accession>A0ABR0F3Y1</accession>
<keyword evidence="3" id="KW-1185">Reference proteome</keyword>
<protein>
    <submittedName>
        <fullName evidence="2">Uncharacterized protein</fullName>
    </submittedName>
</protein>
<comment type="caution">
    <text evidence="2">The sequence shown here is derived from an EMBL/GenBank/DDBJ whole genome shotgun (WGS) entry which is preliminary data.</text>
</comment>
<dbReference type="EMBL" id="JAXOVC010000001">
    <property type="protein sequence ID" value="KAK4508402.1"/>
    <property type="molecule type" value="Genomic_DNA"/>
</dbReference>
<feature type="compositionally biased region" description="Polar residues" evidence="1">
    <location>
        <begin position="1"/>
        <end position="13"/>
    </location>
</feature>
<proteinExistence type="predicted"/>
<reference evidence="2 3" key="1">
    <citation type="journal article" date="2023" name="G3 (Bethesda)">
        <title>A chromosome-level genome assembly of Zasmidium syzygii isolated from banana leaves.</title>
        <authorList>
            <person name="van Westerhoven A.C."/>
            <person name="Mehrabi R."/>
            <person name="Talebi R."/>
            <person name="Steentjes M.B.F."/>
            <person name="Corcolon B."/>
            <person name="Chong P.A."/>
            <person name="Kema G.H.J."/>
            <person name="Seidl M.F."/>
        </authorList>
    </citation>
    <scope>NUCLEOTIDE SEQUENCE [LARGE SCALE GENOMIC DNA]</scope>
    <source>
        <strain evidence="2 3">P124</strain>
    </source>
</reference>
<gene>
    <name evidence="2" type="ORF">PRZ48_002140</name>
</gene>
<feature type="region of interest" description="Disordered" evidence="1">
    <location>
        <begin position="1"/>
        <end position="67"/>
    </location>
</feature>
<dbReference type="Proteomes" id="UP001305779">
    <property type="component" value="Unassembled WGS sequence"/>
</dbReference>
<evidence type="ECO:0000313" key="2">
    <source>
        <dbReference type="EMBL" id="KAK4508402.1"/>
    </source>
</evidence>
<name>A0ABR0F3Y1_ZASCE</name>
<organism evidence="2 3">
    <name type="scientific">Zasmidium cellare</name>
    <name type="common">Wine cellar mold</name>
    <name type="synonym">Racodium cellare</name>
    <dbReference type="NCBI Taxonomy" id="395010"/>
    <lineage>
        <taxon>Eukaryota</taxon>
        <taxon>Fungi</taxon>
        <taxon>Dikarya</taxon>
        <taxon>Ascomycota</taxon>
        <taxon>Pezizomycotina</taxon>
        <taxon>Dothideomycetes</taxon>
        <taxon>Dothideomycetidae</taxon>
        <taxon>Mycosphaerellales</taxon>
        <taxon>Mycosphaerellaceae</taxon>
        <taxon>Zasmidium</taxon>
    </lineage>
</organism>
<evidence type="ECO:0000313" key="3">
    <source>
        <dbReference type="Proteomes" id="UP001305779"/>
    </source>
</evidence>